<evidence type="ECO:0000256" key="1">
    <source>
        <dbReference type="ARBA" id="ARBA00005234"/>
    </source>
</evidence>
<reference evidence="5" key="1">
    <citation type="journal article" date="2019" name="bioRxiv">
        <title>The Genome of the Zebra Mussel, Dreissena polymorpha: A Resource for Invasive Species Research.</title>
        <authorList>
            <person name="McCartney M.A."/>
            <person name="Auch B."/>
            <person name="Kono T."/>
            <person name="Mallez S."/>
            <person name="Zhang Y."/>
            <person name="Obille A."/>
            <person name="Becker A."/>
            <person name="Abrahante J.E."/>
            <person name="Garbe J."/>
            <person name="Badalamenti J.P."/>
            <person name="Herman A."/>
            <person name="Mangelson H."/>
            <person name="Liachko I."/>
            <person name="Sullivan S."/>
            <person name="Sone E.D."/>
            <person name="Koren S."/>
            <person name="Silverstein K.A.T."/>
            <person name="Beckman K.B."/>
            <person name="Gohl D.M."/>
        </authorList>
    </citation>
    <scope>NUCLEOTIDE SEQUENCE</scope>
    <source>
        <strain evidence="5">Duluth1</strain>
        <tissue evidence="5">Whole animal</tissue>
    </source>
</reference>
<comment type="caution">
    <text evidence="5">The sequence shown here is derived from an EMBL/GenBank/DDBJ whole genome shotgun (WGS) entry which is preliminary data.</text>
</comment>
<dbReference type="GO" id="GO:0008234">
    <property type="term" value="F:cysteine-type peptidase activity"/>
    <property type="evidence" value="ECO:0007669"/>
    <property type="project" value="InterPro"/>
</dbReference>
<proteinExistence type="inferred from homology"/>
<keyword evidence="2" id="KW-0645">Protease</keyword>
<dbReference type="Gene3D" id="3.40.395.10">
    <property type="entry name" value="Adenoviral Proteinase, Chain A"/>
    <property type="match status" value="1"/>
</dbReference>
<dbReference type="Pfam" id="PF02902">
    <property type="entry name" value="Peptidase_C48"/>
    <property type="match status" value="1"/>
</dbReference>
<name>A0A9D4G3X7_DREPO</name>
<keyword evidence="3" id="KW-0378">Hydrolase</keyword>
<dbReference type="GO" id="GO:0006508">
    <property type="term" value="P:proteolysis"/>
    <property type="evidence" value="ECO:0007669"/>
    <property type="project" value="UniProtKB-KW"/>
</dbReference>
<feature type="non-terminal residue" evidence="5">
    <location>
        <position position="114"/>
    </location>
</feature>
<evidence type="ECO:0000313" key="5">
    <source>
        <dbReference type="EMBL" id="KAH3808258.1"/>
    </source>
</evidence>
<evidence type="ECO:0000313" key="6">
    <source>
        <dbReference type="Proteomes" id="UP000828390"/>
    </source>
</evidence>
<accession>A0A9D4G3X7</accession>
<sequence length="114" mass="13265">ERLFMKEHGNHWILLVAKPQEKTVSILDSLHHQNFKWLNLWGQFFDLRNKAANVKEQLGPWTYSPMQSNKQKDSNSCGVFTLMRFIRNTAMGTMFCVWQVVPPEVLWSASKGSP</sequence>
<organism evidence="5 6">
    <name type="scientific">Dreissena polymorpha</name>
    <name type="common">Zebra mussel</name>
    <name type="synonym">Mytilus polymorpha</name>
    <dbReference type="NCBI Taxonomy" id="45954"/>
    <lineage>
        <taxon>Eukaryota</taxon>
        <taxon>Metazoa</taxon>
        <taxon>Spiralia</taxon>
        <taxon>Lophotrochozoa</taxon>
        <taxon>Mollusca</taxon>
        <taxon>Bivalvia</taxon>
        <taxon>Autobranchia</taxon>
        <taxon>Heteroconchia</taxon>
        <taxon>Euheterodonta</taxon>
        <taxon>Imparidentia</taxon>
        <taxon>Neoheterodontei</taxon>
        <taxon>Myida</taxon>
        <taxon>Dreissenoidea</taxon>
        <taxon>Dreissenidae</taxon>
        <taxon>Dreissena</taxon>
    </lineage>
</organism>
<dbReference type="InterPro" id="IPR003653">
    <property type="entry name" value="Peptidase_C48_C"/>
</dbReference>
<evidence type="ECO:0000256" key="2">
    <source>
        <dbReference type="ARBA" id="ARBA00022670"/>
    </source>
</evidence>
<dbReference type="EMBL" id="JAIWYP010000006">
    <property type="protein sequence ID" value="KAH3808258.1"/>
    <property type="molecule type" value="Genomic_DNA"/>
</dbReference>
<protein>
    <recommendedName>
        <fullName evidence="4">Ubiquitin-like protease family profile domain-containing protein</fullName>
    </recommendedName>
</protein>
<comment type="similarity">
    <text evidence="1">Belongs to the peptidase C48 family.</text>
</comment>
<evidence type="ECO:0000256" key="3">
    <source>
        <dbReference type="ARBA" id="ARBA00022801"/>
    </source>
</evidence>
<reference evidence="5" key="2">
    <citation type="submission" date="2020-11" db="EMBL/GenBank/DDBJ databases">
        <authorList>
            <person name="McCartney M.A."/>
            <person name="Auch B."/>
            <person name="Kono T."/>
            <person name="Mallez S."/>
            <person name="Becker A."/>
            <person name="Gohl D.M."/>
            <person name="Silverstein K.A.T."/>
            <person name="Koren S."/>
            <person name="Bechman K.B."/>
            <person name="Herman A."/>
            <person name="Abrahante J.E."/>
            <person name="Garbe J."/>
        </authorList>
    </citation>
    <scope>NUCLEOTIDE SEQUENCE</scope>
    <source>
        <strain evidence="5">Duluth1</strain>
        <tissue evidence="5">Whole animal</tissue>
    </source>
</reference>
<dbReference type="InterPro" id="IPR038765">
    <property type="entry name" value="Papain-like_cys_pep_sf"/>
</dbReference>
<feature type="domain" description="Ubiquitin-like protease family profile" evidence="4">
    <location>
        <begin position="5"/>
        <end position="90"/>
    </location>
</feature>
<dbReference type="Proteomes" id="UP000828390">
    <property type="component" value="Unassembled WGS sequence"/>
</dbReference>
<evidence type="ECO:0000259" key="4">
    <source>
        <dbReference type="Pfam" id="PF02902"/>
    </source>
</evidence>
<keyword evidence="6" id="KW-1185">Reference proteome</keyword>
<dbReference type="SUPFAM" id="SSF54001">
    <property type="entry name" value="Cysteine proteinases"/>
    <property type="match status" value="1"/>
</dbReference>
<gene>
    <name evidence="5" type="ORF">DPMN_136611</name>
</gene>
<dbReference type="AlphaFoldDB" id="A0A9D4G3X7"/>